<dbReference type="InterPro" id="IPR051261">
    <property type="entry name" value="NLR"/>
</dbReference>
<evidence type="ECO:0000256" key="1">
    <source>
        <dbReference type="ARBA" id="ARBA00022614"/>
    </source>
</evidence>
<feature type="non-terminal residue" evidence="5">
    <location>
        <position position="402"/>
    </location>
</feature>
<feature type="domain" description="NACHT" evidence="4">
    <location>
        <begin position="158"/>
        <end position="292"/>
    </location>
</feature>
<evidence type="ECO:0000313" key="5">
    <source>
        <dbReference type="EMBL" id="TWW54095.1"/>
    </source>
</evidence>
<protein>
    <recommendedName>
        <fullName evidence="4">NACHT domain-containing protein</fullName>
    </recommendedName>
</protein>
<dbReference type="AlphaFoldDB" id="A0A5C6MHT0"/>
<dbReference type="EMBL" id="RHFK02000405">
    <property type="protein sequence ID" value="TWW54095.1"/>
    <property type="molecule type" value="Genomic_DNA"/>
</dbReference>
<sequence>MSECVMEEEERAESTVSSCVSMKSDWSKDQPLHFGIGPQGSPLKMDEDRAESTVPSGYQKRSASIGDSSCPEGENKRRTELQTADLNNSVSRTHEAGSGTLLNKIYTELYITEGQSEEVDTQHEVRQLERTSKKNIQDTPIKCQDIFKVLSEQQRHIRVVLTNGVAGVGKTFSVQKFSLDWAEGLENQDISLVLPLSCRELNLIRDEQHSLLSLLHVFHPTLQKIRAEDLTVWKLLFIFDGLDESRFSLGFNKHQLISDVTQVSSVGVLLVNLIQGNLLPSALIWITSRPAAAYQIPPSCVDRITEVRGFTDSQKEEYFRRRFSDEDLSKRIISHIKASRSLHIMCLIPVFCWITAIVLEDMMTRDQRGELPQTLTDLYSHFLRVQIKRKKQKYGGKQRPED</sequence>
<feature type="region of interest" description="Disordered" evidence="3">
    <location>
        <begin position="27"/>
        <end position="77"/>
    </location>
</feature>
<dbReference type="InterPro" id="IPR027417">
    <property type="entry name" value="P-loop_NTPase"/>
</dbReference>
<dbReference type="InterPro" id="IPR029495">
    <property type="entry name" value="NACHT-assoc"/>
</dbReference>
<organism evidence="5 6">
    <name type="scientific">Takifugu flavidus</name>
    <name type="common">sansaifugu</name>
    <dbReference type="NCBI Taxonomy" id="433684"/>
    <lineage>
        <taxon>Eukaryota</taxon>
        <taxon>Metazoa</taxon>
        <taxon>Chordata</taxon>
        <taxon>Craniata</taxon>
        <taxon>Vertebrata</taxon>
        <taxon>Euteleostomi</taxon>
        <taxon>Actinopterygii</taxon>
        <taxon>Neopterygii</taxon>
        <taxon>Teleostei</taxon>
        <taxon>Neoteleostei</taxon>
        <taxon>Acanthomorphata</taxon>
        <taxon>Eupercaria</taxon>
        <taxon>Tetraodontiformes</taxon>
        <taxon>Tetradontoidea</taxon>
        <taxon>Tetraodontidae</taxon>
        <taxon>Takifugu</taxon>
    </lineage>
</organism>
<evidence type="ECO:0000313" key="6">
    <source>
        <dbReference type="Proteomes" id="UP000324091"/>
    </source>
</evidence>
<evidence type="ECO:0000256" key="3">
    <source>
        <dbReference type="SAM" id="MobiDB-lite"/>
    </source>
</evidence>
<dbReference type="SMART" id="SM01288">
    <property type="entry name" value="FISNA"/>
    <property type="match status" value="1"/>
</dbReference>
<dbReference type="PANTHER" id="PTHR24106">
    <property type="entry name" value="NACHT, LRR AND CARD DOMAINS-CONTAINING"/>
    <property type="match status" value="1"/>
</dbReference>
<dbReference type="Pfam" id="PF05729">
    <property type="entry name" value="NACHT"/>
    <property type="match status" value="1"/>
</dbReference>
<feature type="compositionally biased region" description="Polar residues" evidence="3">
    <location>
        <begin position="53"/>
        <end position="67"/>
    </location>
</feature>
<evidence type="ECO:0000256" key="2">
    <source>
        <dbReference type="ARBA" id="ARBA00022737"/>
    </source>
</evidence>
<accession>A0A5C6MHT0</accession>
<name>A0A5C6MHT0_9TELE</name>
<proteinExistence type="predicted"/>
<comment type="caution">
    <text evidence="5">The sequence shown here is derived from an EMBL/GenBank/DDBJ whole genome shotgun (WGS) entry which is preliminary data.</text>
</comment>
<reference evidence="5 6" key="1">
    <citation type="submission" date="2019-04" db="EMBL/GenBank/DDBJ databases">
        <title>Chromosome genome assembly for Takifugu flavidus.</title>
        <authorList>
            <person name="Xiao S."/>
        </authorList>
    </citation>
    <scope>NUCLEOTIDE SEQUENCE [LARGE SCALE GENOMIC DNA]</scope>
    <source>
        <strain evidence="5">HTHZ2018</strain>
        <tissue evidence="5">Muscle</tissue>
    </source>
</reference>
<dbReference type="Gene3D" id="3.40.50.300">
    <property type="entry name" value="P-loop containing nucleotide triphosphate hydrolases"/>
    <property type="match status" value="1"/>
</dbReference>
<dbReference type="PROSITE" id="PS50837">
    <property type="entry name" value="NACHT"/>
    <property type="match status" value="1"/>
</dbReference>
<evidence type="ECO:0000259" key="4">
    <source>
        <dbReference type="PROSITE" id="PS50837"/>
    </source>
</evidence>
<keyword evidence="6" id="KW-1185">Reference proteome</keyword>
<dbReference type="SUPFAM" id="SSF52540">
    <property type="entry name" value="P-loop containing nucleoside triphosphate hydrolases"/>
    <property type="match status" value="1"/>
</dbReference>
<keyword evidence="1" id="KW-0433">Leucine-rich repeat</keyword>
<keyword evidence="2" id="KW-0677">Repeat</keyword>
<dbReference type="Pfam" id="PF14484">
    <property type="entry name" value="FISNA"/>
    <property type="match status" value="1"/>
</dbReference>
<gene>
    <name evidence="5" type="ORF">D4764_0229480</name>
</gene>
<dbReference type="FunFam" id="3.40.50.300:FF:001524">
    <property type="entry name" value="Si:dkey-126g1.7"/>
    <property type="match status" value="1"/>
</dbReference>
<dbReference type="InterPro" id="IPR007111">
    <property type="entry name" value="NACHT_NTPase"/>
</dbReference>
<dbReference type="Proteomes" id="UP000324091">
    <property type="component" value="Unassembled WGS sequence"/>
</dbReference>